<evidence type="ECO:0000313" key="31">
    <source>
        <dbReference type="EMBL" id="KZC98328.1"/>
    </source>
</evidence>
<evidence type="ECO:0000256" key="17">
    <source>
        <dbReference type="ARBA" id="ARBA00022984"/>
    </source>
</evidence>
<feature type="domain" description="Glycosyl transferase family 51" evidence="29">
    <location>
        <begin position="55"/>
        <end position="233"/>
    </location>
</feature>
<evidence type="ECO:0000256" key="23">
    <source>
        <dbReference type="ARBA" id="ARBA00034000"/>
    </source>
</evidence>
<dbReference type="GO" id="GO:0046677">
    <property type="term" value="P:response to antibiotic"/>
    <property type="evidence" value="ECO:0007669"/>
    <property type="project" value="UniProtKB-KW"/>
</dbReference>
<dbReference type="EMBL" id="LPXN01000171">
    <property type="protein sequence ID" value="KZC98328.1"/>
    <property type="molecule type" value="Genomic_DNA"/>
</dbReference>
<evidence type="ECO:0000256" key="22">
    <source>
        <dbReference type="ARBA" id="ARBA00023316"/>
    </source>
</evidence>
<evidence type="ECO:0000256" key="25">
    <source>
        <dbReference type="ARBA" id="ARBA00049902"/>
    </source>
</evidence>
<keyword evidence="14" id="KW-0378">Hydrolase</keyword>
<dbReference type="PANTHER" id="PTHR32282:SF27">
    <property type="entry name" value="PENICILLIN-BINDING PROTEIN 1A"/>
    <property type="match status" value="1"/>
</dbReference>
<evidence type="ECO:0000256" key="3">
    <source>
        <dbReference type="ARBA" id="ARBA00007090"/>
    </source>
</evidence>
<keyword evidence="18" id="KW-1133">Transmembrane helix</keyword>
<dbReference type="InterPro" id="IPR023346">
    <property type="entry name" value="Lysozyme-like_dom_sf"/>
</dbReference>
<feature type="region of interest" description="Disordered" evidence="27">
    <location>
        <begin position="788"/>
        <end position="808"/>
    </location>
</feature>
<evidence type="ECO:0000256" key="4">
    <source>
        <dbReference type="ARBA" id="ARBA00007739"/>
    </source>
</evidence>
<dbReference type="Pfam" id="PF00912">
    <property type="entry name" value="Transgly"/>
    <property type="match status" value="1"/>
</dbReference>
<dbReference type="Gene3D" id="3.40.710.10">
    <property type="entry name" value="DD-peptidase/beta-lactamase superfamily"/>
    <property type="match status" value="2"/>
</dbReference>
<name>A0A154VAD0_9PROT</name>
<evidence type="ECO:0000259" key="29">
    <source>
        <dbReference type="Pfam" id="PF00912"/>
    </source>
</evidence>
<comment type="similarity">
    <text evidence="4">In the N-terminal section; belongs to the glycosyltransferase 51 family.</text>
</comment>
<evidence type="ECO:0000256" key="9">
    <source>
        <dbReference type="ARBA" id="ARBA00022645"/>
    </source>
</evidence>
<keyword evidence="7" id="KW-1003">Cell membrane</keyword>
<feature type="domain" description="Penicillin-binding protein transpeptidase" evidence="28">
    <location>
        <begin position="433"/>
        <end position="725"/>
    </location>
</feature>
<sequence>MKFLGFLAATILFVVIIGTAGAAFVLYHYSQDLPDYEALADYEPPTVTRVHAGDGRLLTEYATERRVFVPIEAMPKRVINAFLSAEDKNFYSHPGIDVQGIMRAVVQNVAALGSDRRPVGASTITQQVAKNFLLTNEVSLDRKVKEAILAFRIEKAFSKDRILELYLNEIFLGFRSYGVTAAALNYFNKSLDELTIAEAAYLAALPKAPNNYHPVRQHDAAVARRDWVIARMQENGVITAAEAEQAIAEPLRIKRRDNEEFVTADYVAEEVRRELVQRFGEKSTYGGGLSVRTSLDPRLQRIADSALRDGLVAYDRRHGWRGPLAQISAEGDWLSALAKIAPPAGLAPWRMAVVLEVKGDEALIGLSDGSRSTIPFSEIRWARKWLEDQRFGNAPGKPSDVLAVGDVVPVEAKPEKDGTVKSYALRQIPDVEGGIIALDPHTGRVLAMTGGWSFQESQFNRVTQAVRQPGSSFKPFVYMAALDSGFTPASVILDGPIVIDQGPGLPKWKPSNYSGEFYGPSPIRVGIEKSRNLMTVRLAEMVGMPKIVEYASRFGVIDNMQPVLSMSLGAGETTLLKMAAGYAMIVNGGKKIEPHVIDQVQDRNGSTLYRYDQRSCEGCAMQSWADQDVPAIPDTREEVVSPVTAYQMTSMLQGVVQRGTARSIAELGRPLAGKTGTTNDSFDTWFMGFSPDLVVGVFVGFDQPRTLGAKETGSSAAAPIFKDFMAEALKGTPPIPFRVPSGVQFVRINGATGALAGGGGGYTILEAFRPGTEPEPNQPSIQPYLGAASTGGGGQDAPPVATGFGGLY</sequence>
<comment type="subcellular location">
    <subcellularLocation>
        <location evidence="1">Cell inner membrane</location>
        <topology evidence="1">Single-pass type II membrane protein</topology>
    </subcellularLocation>
</comment>
<dbReference type="SUPFAM" id="SSF56601">
    <property type="entry name" value="beta-lactamase/transpeptidase-like"/>
    <property type="match status" value="1"/>
</dbReference>
<dbReference type="Pfam" id="PF00905">
    <property type="entry name" value="Transpeptidase"/>
    <property type="match status" value="1"/>
</dbReference>
<dbReference type="InterPro" id="IPR001264">
    <property type="entry name" value="Glyco_trans_51"/>
</dbReference>
<evidence type="ECO:0000256" key="11">
    <source>
        <dbReference type="ARBA" id="ARBA00022676"/>
    </source>
</evidence>
<evidence type="ECO:0000256" key="19">
    <source>
        <dbReference type="ARBA" id="ARBA00023136"/>
    </source>
</evidence>
<keyword evidence="12" id="KW-0808">Transferase</keyword>
<dbReference type="GO" id="GO:0009002">
    <property type="term" value="F:serine-type D-Ala-D-Ala carboxypeptidase activity"/>
    <property type="evidence" value="ECO:0007669"/>
    <property type="project" value="UniProtKB-EC"/>
</dbReference>
<evidence type="ECO:0000256" key="24">
    <source>
        <dbReference type="ARBA" id="ARBA00044770"/>
    </source>
</evidence>
<evidence type="ECO:0000256" key="16">
    <source>
        <dbReference type="ARBA" id="ARBA00022968"/>
    </source>
</evidence>
<keyword evidence="21" id="KW-0511">Multifunctional enzyme</keyword>
<dbReference type="InterPro" id="IPR012338">
    <property type="entry name" value="Beta-lactam/transpept-like"/>
</dbReference>
<organism evidence="31 32">
    <name type="scientific">Oceanibaculum pacificum</name>
    <dbReference type="NCBI Taxonomy" id="580166"/>
    <lineage>
        <taxon>Bacteria</taxon>
        <taxon>Pseudomonadati</taxon>
        <taxon>Pseudomonadota</taxon>
        <taxon>Alphaproteobacteria</taxon>
        <taxon>Rhodospirillales</taxon>
        <taxon>Oceanibaculaceae</taxon>
        <taxon>Oceanibaculum</taxon>
    </lineage>
</organism>
<protein>
    <recommendedName>
        <fullName evidence="6">Penicillin-binding protein 1A</fullName>
        <ecNumber evidence="24">2.4.99.28</ecNumber>
        <ecNumber evidence="5">3.4.16.4</ecNumber>
    </recommendedName>
</protein>
<evidence type="ECO:0000256" key="18">
    <source>
        <dbReference type="ARBA" id="ARBA00022989"/>
    </source>
</evidence>
<dbReference type="Proteomes" id="UP000076400">
    <property type="component" value="Unassembled WGS sequence"/>
</dbReference>
<dbReference type="Pfam" id="PF17092">
    <property type="entry name" value="PCB_OB"/>
    <property type="match status" value="1"/>
</dbReference>
<dbReference type="GO" id="GO:0009252">
    <property type="term" value="P:peptidoglycan biosynthetic process"/>
    <property type="evidence" value="ECO:0007669"/>
    <property type="project" value="UniProtKB-UniPathway"/>
</dbReference>
<dbReference type="GO" id="GO:0005886">
    <property type="term" value="C:plasma membrane"/>
    <property type="evidence" value="ECO:0007669"/>
    <property type="project" value="UniProtKB-SubCell"/>
</dbReference>
<dbReference type="GO" id="GO:0008360">
    <property type="term" value="P:regulation of cell shape"/>
    <property type="evidence" value="ECO:0007669"/>
    <property type="project" value="UniProtKB-KW"/>
</dbReference>
<keyword evidence="13" id="KW-0812">Transmembrane</keyword>
<dbReference type="NCBIfam" id="TIGR02074">
    <property type="entry name" value="PBP_1a_fam"/>
    <property type="match status" value="1"/>
</dbReference>
<keyword evidence="17" id="KW-0573">Peptidoglycan synthesis</keyword>
<dbReference type="STRING" id="580166.AUP43_03870"/>
<gene>
    <name evidence="31" type="ORF">AUP43_03870</name>
</gene>
<keyword evidence="19" id="KW-0472">Membrane</keyword>
<comment type="similarity">
    <text evidence="3">In the C-terminal section; belongs to the transpeptidase family.</text>
</comment>
<comment type="pathway">
    <text evidence="26">Glycan biosynthesis.</text>
</comment>
<dbReference type="GO" id="GO:0008658">
    <property type="term" value="F:penicillin binding"/>
    <property type="evidence" value="ECO:0007669"/>
    <property type="project" value="InterPro"/>
</dbReference>
<dbReference type="GO" id="GO:0008955">
    <property type="term" value="F:peptidoglycan glycosyltransferase activity"/>
    <property type="evidence" value="ECO:0007669"/>
    <property type="project" value="UniProtKB-EC"/>
</dbReference>
<dbReference type="GO" id="GO:0071555">
    <property type="term" value="P:cell wall organization"/>
    <property type="evidence" value="ECO:0007669"/>
    <property type="project" value="UniProtKB-KW"/>
</dbReference>
<keyword evidence="10" id="KW-0645">Protease</keyword>
<comment type="catalytic activity">
    <reaction evidence="23">
        <text>Preferential cleavage: (Ac)2-L-Lys-D-Ala-|-D-Ala. Also transpeptidation of peptidyl-alanyl moieties that are N-acyl substituents of D-alanine.</text>
        <dbReference type="EC" id="3.4.16.4"/>
    </reaction>
</comment>
<dbReference type="GO" id="GO:0030288">
    <property type="term" value="C:outer membrane-bounded periplasmic space"/>
    <property type="evidence" value="ECO:0007669"/>
    <property type="project" value="TreeGrafter"/>
</dbReference>
<comment type="catalytic activity">
    <reaction evidence="25">
        <text>[GlcNAc-(1-&gt;4)-Mur2Ac(oyl-L-Ala-gamma-D-Glu-L-Lys-D-Ala-D-Ala)](n)-di-trans,octa-cis-undecaprenyl diphosphate + beta-D-GlcNAc-(1-&gt;4)-Mur2Ac(oyl-L-Ala-gamma-D-Glu-L-Lys-D-Ala-D-Ala)-di-trans,octa-cis-undecaprenyl diphosphate = [GlcNAc-(1-&gt;4)-Mur2Ac(oyl-L-Ala-gamma-D-Glu-L-Lys-D-Ala-D-Ala)](n+1)-di-trans,octa-cis-undecaprenyl diphosphate + di-trans,octa-cis-undecaprenyl diphosphate + H(+)</text>
        <dbReference type="Rhea" id="RHEA:23708"/>
        <dbReference type="Rhea" id="RHEA-COMP:9602"/>
        <dbReference type="Rhea" id="RHEA-COMP:9603"/>
        <dbReference type="ChEBI" id="CHEBI:15378"/>
        <dbReference type="ChEBI" id="CHEBI:58405"/>
        <dbReference type="ChEBI" id="CHEBI:60033"/>
        <dbReference type="ChEBI" id="CHEBI:78435"/>
        <dbReference type="EC" id="2.4.99.28"/>
    </reaction>
</comment>
<evidence type="ECO:0000256" key="10">
    <source>
        <dbReference type="ARBA" id="ARBA00022670"/>
    </source>
</evidence>
<dbReference type="InterPro" id="IPR001460">
    <property type="entry name" value="PCN-bd_Tpept"/>
</dbReference>
<dbReference type="AlphaFoldDB" id="A0A154VAD0"/>
<keyword evidence="20" id="KW-0046">Antibiotic resistance</keyword>
<keyword evidence="9" id="KW-0121">Carboxypeptidase</keyword>
<dbReference type="EC" id="3.4.16.4" evidence="5"/>
<keyword evidence="22" id="KW-0961">Cell wall biogenesis/degradation</keyword>
<evidence type="ECO:0000256" key="14">
    <source>
        <dbReference type="ARBA" id="ARBA00022801"/>
    </source>
</evidence>
<evidence type="ECO:0000256" key="2">
    <source>
        <dbReference type="ARBA" id="ARBA00004752"/>
    </source>
</evidence>
<keyword evidence="8" id="KW-0997">Cell inner membrane</keyword>
<keyword evidence="16" id="KW-0735">Signal-anchor</keyword>
<comment type="pathway">
    <text evidence="2">Cell wall biogenesis; peptidoglycan biosynthesis.</text>
</comment>
<evidence type="ECO:0000256" key="27">
    <source>
        <dbReference type="SAM" id="MobiDB-lite"/>
    </source>
</evidence>
<dbReference type="EC" id="2.4.99.28" evidence="24"/>
<dbReference type="InterPro" id="IPR031376">
    <property type="entry name" value="PCB_OB"/>
</dbReference>
<evidence type="ECO:0000256" key="26">
    <source>
        <dbReference type="ARBA" id="ARBA00060592"/>
    </source>
</evidence>
<dbReference type="InterPro" id="IPR036950">
    <property type="entry name" value="PBP_transglycosylase"/>
</dbReference>
<reference evidence="31 32" key="1">
    <citation type="submission" date="2015-12" db="EMBL/GenBank/DDBJ databases">
        <title>Genome sequence of Oceanibaculum pacificum MCCC 1A02656.</title>
        <authorList>
            <person name="Lu L."/>
            <person name="Lai Q."/>
            <person name="Shao Z."/>
            <person name="Qian P."/>
        </authorList>
    </citation>
    <scope>NUCLEOTIDE SEQUENCE [LARGE SCALE GENOMIC DNA]</scope>
    <source>
        <strain evidence="31 32">MCCC 1A02656</strain>
    </source>
</reference>
<evidence type="ECO:0000256" key="5">
    <source>
        <dbReference type="ARBA" id="ARBA00012448"/>
    </source>
</evidence>
<evidence type="ECO:0000313" key="32">
    <source>
        <dbReference type="Proteomes" id="UP000076400"/>
    </source>
</evidence>
<evidence type="ECO:0000256" key="12">
    <source>
        <dbReference type="ARBA" id="ARBA00022679"/>
    </source>
</evidence>
<evidence type="ECO:0000256" key="20">
    <source>
        <dbReference type="ARBA" id="ARBA00023251"/>
    </source>
</evidence>
<evidence type="ECO:0000256" key="13">
    <source>
        <dbReference type="ARBA" id="ARBA00022692"/>
    </source>
</evidence>
<accession>A0A154VAD0</accession>
<evidence type="ECO:0000256" key="7">
    <source>
        <dbReference type="ARBA" id="ARBA00022475"/>
    </source>
</evidence>
<dbReference type="UniPathway" id="UPA00219"/>
<dbReference type="Gene3D" id="1.10.3810.10">
    <property type="entry name" value="Biosynthetic peptidoglycan transglycosylase-like"/>
    <property type="match status" value="1"/>
</dbReference>
<evidence type="ECO:0000256" key="15">
    <source>
        <dbReference type="ARBA" id="ARBA00022960"/>
    </source>
</evidence>
<evidence type="ECO:0000259" key="28">
    <source>
        <dbReference type="Pfam" id="PF00905"/>
    </source>
</evidence>
<evidence type="ECO:0000256" key="6">
    <source>
        <dbReference type="ARBA" id="ARBA00018638"/>
    </source>
</evidence>
<dbReference type="RefSeq" id="WP_067560215.1">
    <property type="nucleotide sequence ID" value="NZ_LPXN01000171.1"/>
</dbReference>
<keyword evidence="32" id="KW-1185">Reference proteome</keyword>
<evidence type="ECO:0000256" key="21">
    <source>
        <dbReference type="ARBA" id="ARBA00023268"/>
    </source>
</evidence>
<comment type="caution">
    <text evidence="31">The sequence shown here is derived from an EMBL/GenBank/DDBJ whole genome shotgun (WGS) entry which is preliminary data.</text>
</comment>
<proteinExistence type="inferred from homology"/>
<evidence type="ECO:0000256" key="8">
    <source>
        <dbReference type="ARBA" id="ARBA00022519"/>
    </source>
</evidence>
<evidence type="ECO:0000259" key="30">
    <source>
        <dbReference type="Pfam" id="PF17092"/>
    </source>
</evidence>
<dbReference type="GO" id="GO:0006508">
    <property type="term" value="P:proteolysis"/>
    <property type="evidence" value="ECO:0007669"/>
    <property type="project" value="UniProtKB-KW"/>
</dbReference>
<dbReference type="OrthoDB" id="9766909at2"/>
<dbReference type="InterPro" id="IPR050396">
    <property type="entry name" value="Glycosyltr_51/Transpeptidase"/>
</dbReference>
<feature type="domain" description="Penicillin-binding protein OB-like" evidence="30">
    <location>
        <begin position="320"/>
        <end position="431"/>
    </location>
</feature>
<dbReference type="FunFam" id="1.10.3810.10:FF:000003">
    <property type="entry name" value="Penicillin-binding protein 1a"/>
    <property type="match status" value="1"/>
</dbReference>
<dbReference type="SUPFAM" id="SSF53955">
    <property type="entry name" value="Lysozyme-like"/>
    <property type="match status" value="1"/>
</dbReference>
<keyword evidence="11" id="KW-0328">Glycosyltransferase</keyword>
<evidence type="ECO:0000256" key="1">
    <source>
        <dbReference type="ARBA" id="ARBA00004249"/>
    </source>
</evidence>
<keyword evidence="15" id="KW-0133">Cell shape</keyword>
<dbReference type="PANTHER" id="PTHR32282">
    <property type="entry name" value="BINDING PROTEIN TRANSPEPTIDASE, PUTATIVE-RELATED"/>
    <property type="match status" value="1"/>
</dbReference>